<dbReference type="RefSeq" id="XP_024573646.1">
    <property type="nucleotide sequence ID" value="XM_024722585.1"/>
</dbReference>
<dbReference type="EMBL" id="CCYD01000261">
    <property type="protein sequence ID" value="CEG37277.1"/>
    <property type="molecule type" value="Genomic_DNA"/>
</dbReference>
<keyword evidence="2" id="KW-1185">Reference proteome</keyword>
<sequence>MKRSRACDNLVALETSAHSYSTDAVNDSLALEGPYHRLKRSRAVADKSNTRHDFGFNDITQDQRALQFFLELTDHQCVQPKRTSNLSALSRSQASEFESVPLKRNSRESMLLQKKKQRLAEVTNSFNEFNIHDGEIDKLTSTMHHRSPLIAKPQPFMMTETPETRILRGLCFPRESRCIDPLNKRQAQPFDVSAIMLSISPKR</sequence>
<dbReference type="AlphaFoldDB" id="A0A0P1AAU4"/>
<reference evidence="2" key="1">
    <citation type="submission" date="2014-09" db="EMBL/GenBank/DDBJ databases">
        <authorList>
            <person name="Sharma Rahul"/>
            <person name="Thines Marco"/>
        </authorList>
    </citation>
    <scope>NUCLEOTIDE SEQUENCE [LARGE SCALE GENOMIC DNA]</scope>
</reference>
<dbReference type="OMA" id="RGLCFPR"/>
<protein>
    <submittedName>
        <fullName evidence="1">Uncharacterized protein</fullName>
    </submittedName>
</protein>
<evidence type="ECO:0000313" key="1">
    <source>
        <dbReference type="EMBL" id="CEG37277.1"/>
    </source>
</evidence>
<accession>A0A0P1AAU4</accession>
<dbReference type="Proteomes" id="UP000054928">
    <property type="component" value="Unassembled WGS sequence"/>
</dbReference>
<evidence type="ECO:0000313" key="2">
    <source>
        <dbReference type="Proteomes" id="UP000054928"/>
    </source>
</evidence>
<dbReference type="GeneID" id="36399771"/>
<organism evidence="1 2">
    <name type="scientific">Plasmopara halstedii</name>
    <name type="common">Downy mildew of sunflower</name>
    <dbReference type="NCBI Taxonomy" id="4781"/>
    <lineage>
        <taxon>Eukaryota</taxon>
        <taxon>Sar</taxon>
        <taxon>Stramenopiles</taxon>
        <taxon>Oomycota</taxon>
        <taxon>Peronosporomycetes</taxon>
        <taxon>Peronosporales</taxon>
        <taxon>Peronosporaceae</taxon>
        <taxon>Plasmopara</taxon>
    </lineage>
</organism>
<name>A0A0P1AAU4_PLAHL</name>
<dbReference type="OrthoDB" id="162654at2759"/>
<proteinExistence type="predicted"/>